<name>A0A560G9K7_9PROT</name>
<organism evidence="2 3">
    <name type="scientific">Nitrospirillum amazonense</name>
    <dbReference type="NCBI Taxonomy" id="28077"/>
    <lineage>
        <taxon>Bacteria</taxon>
        <taxon>Pseudomonadati</taxon>
        <taxon>Pseudomonadota</taxon>
        <taxon>Alphaproteobacteria</taxon>
        <taxon>Rhodospirillales</taxon>
        <taxon>Azospirillaceae</taxon>
        <taxon>Nitrospirillum</taxon>
    </lineage>
</organism>
<gene>
    <name evidence="2" type="ORF">FBZ88_102143</name>
</gene>
<evidence type="ECO:0000313" key="3">
    <source>
        <dbReference type="Proteomes" id="UP000316545"/>
    </source>
</evidence>
<reference evidence="2 3" key="1">
    <citation type="submission" date="2019-06" db="EMBL/GenBank/DDBJ databases">
        <title>Genomic Encyclopedia of Type Strains, Phase IV (KMG-V): Genome sequencing to study the core and pangenomes of soil and plant-associated prokaryotes.</title>
        <authorList>
            <person name="Whitman W."/>
        </authorList>
    </citation>
    <scope>NUCLEOTIDE SEQUENCE [LARGE SCALE GENOMIC DNA]</scope>
    <source>
        <strain evidence="2 3">BR 11865</strain>
    </source>
</reference>
<proteinExistence type="predicted"/>
<dbReference type="AlphaFoldDB" id="A0A560G9K7"/>
<dbReference type="EMBL" id="VITO01000002">
    <property type="protein sequence ID" value="TWB30578.1"/>
    <property type="molecule type" value="Genomic_DNA"/>
</dbReference>
<evidence type="ECO:0000313" key="2">
    <source>
        <dbReference type="EMBL" id="TWB30578.1"/>
    </source>
</evidence>
<comment type="caution">
    <text evidence="2">The sequence shown here is derived from an EMBL/GenBank/DDBJ whole genome shotgun (WGS) entry which is preliminary data.</text>
</comment>
<evidence type="ECO:0000256" key="1">
    <source>
        <dbReference type="SAM" id="MobiDB-lite"/>
    </source>
</evidence>
<dbReference type="Proteomes" id="UP000316545">
    <property type="component" value="Unassembled WGS sequence"/>
</dbReference>
<feature type="region of interest" description="Disordered" evidence="1">
    <location>
        <begin position="12"/>
        <end position="45"/>
    </location>
</feature>
<keyword evidence="3" id="KW-1185">Reference proteome</keyword>
<sequence length="45" mass="4930">MVMVCNKIGFAAGDKNNNSYYDRSKPRAGLAPGKRESEKKATTSH</sequence>
<feature type="compositionally biased region" description="Basic and acidic residues" evidence="1">
    <location>
        <begin position="33"/>
        <end position="45"/>
    </location>
</feature>
<accession>A0A560G9K7</accession>
<protein>
    <submittedName>
        <fullName evidence="2">Uncharacterized protein</fullName>
    </submittedName>
</protein>